<comment type="caution">
    <text evidence="1">The sequence shown here is derived from an EMBL/GenBank/DDBJ whole genome shotgun (WGS) entry which is preliminary data.</text>
</comment>
<keyword evidence="2" id="KW-1185">Reference proteome</keyword>
<evidence type="ECO:0000313" key="1">
    <source>
        <dbReference type="EMBL" id="KAJ9105091.1"/>
    </source>
</evidence>
<evidence type="ECO:0000313" key="2">
    <source>
        <dbReference type="Proteomes" id="UP001230649"/>
    </source>
</evidence>
<reference evidence="1" key="1">
    <citation type="submission" date="2023-04" db="EMBL/GenBank/DDBJ databases">
        <title>Draft Genome sequencing of Naganishia species isolated from polar environments using Oxford Nanopore Technology.</title>
        <authorList>
            <person name="Leo P."/>
            <person name="Venkateswaran K."/>
        </authorList>
    </citation>
    <scope>NUCLEOTIDE SEQUENCE</scope>
    <source>
        <strain evidence="1">MNA-CCFEE 5262</strain>
    </source>
</reference>
<organism evidence="1 2">
    <name type="scientific">Naganishia adeliensis</name>
    <dbReference type="NCBI Taxonomy" id="92952"/>
    <lineage>
        <taxon>Eukaryota</taxon>
        <taxon>Fungi</taxon>
        <taxon>Dikarya</taxon>
        <taxon>Basidiomycota</taxon>
        <taxon>Agaricomycotina</taxon>
        <taxon>Tremellomycetes</taxon>
        <taxon>Filobasidiales</taxon>
        <taxon>Filobasidiaceae</taxon>
        <taxon>Naganishia</taxon>
    </lineage>
</organism>
<accession>A0ACC2W206</accession>
<dbReference type="EMBL" id="JASBWS010000050">
    <property type="protein sequence ID" value="KAJ9105091.1"/>
    <property type="molecule type" value="Genomic_DNA"/>
</dbReference>
<proteinExistence type="predicted"/>
<name>A0ACC2W206_9TREE</name>
<protein>
    <submittedName>
        <fullName evidence="1">Uncharacterized protein</fullName>
    </submittedName>
</protein>
<sequence length="193" mass="21587">MATKQRMLHHVSFHFSKSRVLFSVPGTTTLLELKRTLLTALPMLKSDAPGGSGLPGLSAEEVEAMDLPPTSNGTNERTPLDDVQGTADIVLWRARRHAETMDRFEVVQGEGGEQAEVTGWVCLEGDPAGFEERGGEERGERKEALSVQIRDMKMPVWERWVDVYVSFRDDDVYPEPTVQHPSLDDGEYGEEEE</sequence>
<gene>
    <name evidence="1" type="ORF">QFC20_004377</name>
</gene>
<dbReference type="Proteomes" id="UP001230649">
    <property type="component" value="Unassembled WGS sequence"/>
</dbReference>